<evidence type="ECO:0000313" key="4">
    <source>
        <dbReference type="EMBL" id="TNJ27940.1"/>
    </source>
</evidence>
<dbReference type="InterPro" id="IPR013785">
    <property type="entry name" value="Aldolase_TIM"/>
</dbReference>
<dbReference type="OrthoDB" id="272303at2759"/>
<keyword evidence="1" id="KW-0521">NADP</keyword>
<proteinExistence type="predicted"/>
<evidence type="ECO:0000256" key="2">
    <source>
        <dbReference type="ARBA" id="ARBA00023027"/>
    </source>
</evidence>
<name>A0A4Z1SQI2_GIAMU</name>
<feature type="domain" description="DUS-like FMN-binding" evidence="3">
    <location>
        <begin position="15"/>
        <end position="281"/>
    </location>
</feature>
<organism evidence="4 5">
    <name type="scientific">Giardia muris</name>
    <dbReference type="NCBI Taxonomy" id="5742"/>
    <lineage>
        <taxon>Eukaryota</taxon>
        <taxon>Metamonada</taxon>
        <taxon>Diplomonadida</taxon>
        <taxon>Hexamitidae</taxon>
        <taxon>Giardiinae</taxon>
        <taxon>Giardia</taxon>
    </lineage>
</organism>
<protein>
    <submittedName>
        <fullName evidence="4">Putative tRNA dihydrouridine synthase</fullName>
    </submittedName>
</protein>
<sequence>MRNWYNDMGRPSRGLAPMVDGSDLPYRLLVRRYGVQLTWTPMYNAPQLQTNEKLRKTLISELHTGKDCDRPLVLQLAGHDPAIVAMAYDSLAQEAGDCFDIVELNMGCPQAVALRGHYGAWLMDKPDIYLKVLGRLVTIAHGRHHVAVKTRIWPTREETLKMCTQIADIGVDMLTLHGRLRTQRTGNGVGPPNWEMLGEVFGELRRQFPSLVLFANGGVWSRESHERLLAISRADGTLAGSQILENAALYNSVAGLAGVDGSTLSSDLKEQLRLAEEKTSKTISLVPCTYKPSSIFLSFDLEAPVYSEVVKGWTPPLSSSHPITVTIGDSIERRLERIYLALEYIELARAHIGYITPSHIVSHTMRLVGRELMAANVDLRTSLTENLTPFVEYLERAQAVVVELCARFTQGRCCLPEPVESQAES</sequence>
<keyword evidence="5" id="KW-1185">Reference proteome</keyword>
<accession>A0A4Z1SQI2</accession>
<dbReference type="PANTHER" id="PTHR11082:SF5">
    <property type="entry name" value="TRNA-DIHYDROURIDINE(16_17) SYNTHASE [NAD(P)(+)]-LIKE"/>
    <property type="match status" value="1"/>
</dbReference>
<dbReference type="Proteomes" id="UP000315496">
    <property type="component" value="Chromosome 3"/>
</dbReference>
<dbReference type="AlphaFoldDB" id="A0A4Z1SQI2"/>
<evidence type="ECO:0000259" key="3">
    <source>
        <dbReference type="Pfam" id="PF01207"/>
    </source>
</evidence>
<reference evidence="4 5" key="1">
    <citation type="submission" date="2019-05" db="EMBL/GenBank/DDBJ databases">
        <title>The compact genome of Giardia muris reveals important steps in the evolution of intestinal protozoan parasites.</title>
        <authorList>
            <person name="Xu F."/>
            <person name="Jimenez-Gonzalez A."/>
            <person name="Einarsson E."/>
            <person name="Astvaldsson A."/>
            <person name="Peirasmaki D."/>
            <person name="Eckmann L."/>
            <person name="Andersson J.O."/>
            <person name="Svard S.G."/>
            <person name="Jerlstrom-Hultqvist J."/>
        </authorList>
    </citation>
    <scope>NUCLEOTIDE SEQUENCE [LARGE SCALE GENOMIC DNA]</scope>
    <source>
        <strain evidence="4 5">Roberts-Thomson</strain>
    </source>
</reference>
<evidence type="ECO:0000256" key="1">
    <source>
        <dbReference type="ARBA" id="ARBA00022857"/>
    </source>
</evidence>
<keyword evidence="2" id="KW-0520">NAD</keyword>
<dbReference type="EMBL" id="VDLU01000003">
    <property type="protein sequence ID" value="TNJ27940.1"/>
    <property type="molecule type" value="Genomic_DNA"/>
</dbReference>
<comment type="caution">
    <text evidence="4">The sequence shown here is derived from an EMBL/GenBank/DDBJ whole genome shotgun (WGS) entry which is preliminary data.</text>
</comment>
<dbReference type="GO" id="GO:0017150">
    <property type="term" value="F:tRNA dihydrouridine synthase activity"/>
    <property type="evidence" value="ECO:0007669"/>
    <property type="project" value="TreeGrafter"/>
</dbReference>
<dbReference type="Gene3D" id="3.20.20.70">
    <property type="entry name" value="Aldolase class I"/>
    <property type="match status" value="1"/>
</dbReference>
<dbReference type="InterPro" id="IPR035587">
    <property type="entry name" value="DUS-like_FMN-bd"/>
</dbReference>
<dbReference type="SUPFAM" id="SSF51395">
    <property type="entry name" value="FMN-linked oxidoreductases"/>
    <property type="match status" value="1"/>
</dbReference>
<dbReference type="Pfam" id="PF01207">
    <property type="entry name" value="Dus"/>
    <property type="match status" value="1"/>
</dbReference>
<dbReference type="CDD" id="cd02801">
    <property type="entry name" value="DUS_like_FMN"/>
    <property type="match status" value="1"/>
</dbReference>
<gene>
    <name evidence="4" type="ORF">GMRT_12502</name>
</gene>
<dbReference type="VEuPathDB" id="GiardiaDB:GMRT_12502"/>
<evidence type="ECO:0000313" key="5">
    <source>
        <dbReference type="Proteomes" id="UP000315496"/>
    </source>
</evidence>
<dbReference type="PANTHER" id="PTHR11082">
    <property type="entry name" value="TRNA-DIHYDROURIDINE SYNTHASE"/>
    <property type="match status" value="1"/>
</dbReference>